<dbReference type="GO" id="GO:0030288">
    <property type="term" value="C:outer membrane-bounded periplasmic space"/>
    <property type="evidence" value="ECO:0007669"/>
    <property type="project" value="InterPro"/>
</dbReference>
<dbReference type="EMBL" id="MEIV01000051">
    <property type="protein sequence ID" value="PIT62461.1"/>
    <property type="molecule type" value="Genomic_DNA"/>
</dbReference>
<dbReference type="InterPro" id="IPR005534">
    <property type="entry name" value="Curli_assmbl/transp-comp_CsgG"/>
</dbReference>
<dbReference type="Proteomes" id="UP000231094">
    <property type="component" value="Unassembled WGS sequence"/>
</dbReference>
<name>A0A2N9Y494_9NEIS</name>
<evidence type="ECO:0000256" key="1">
    <source>
        <dbReference type="ARBA" id="ARBA00022475"/>
    </source>
</evidence>
<proteinExistence type="predicted"/>
<dbReference type="PANTHER" id="PTHR41164:SF1">
    <property type="entry name" value="CURLI PRODUCTION ASSEMBLY_TRANSPORT COMPONENT CSGG"/>
    <property type="match status" value="1"/>
</dbReference>
<dbReference type="SUPFAM" id="SSF52964">
    <property type="entry name" value="TolB, N-terminal domain"/>
    <property type="match status" value="1"/>
</dbReference>
<evidence type="ECO:0000256" key="6">
    <source>
        <dbReference type="SAM" id="SignalP"/>
    </source>
</evidence>
<organism evidence="7 8">
    <name type="scientific">Snodgrassella alvi</name>
    <dbReference type="NCBI Taxonomy" id="1196083"/>
    <lineage>
        <taxon>Bacteria</taxon>
        <taxon>Pseudomonadati</taxon>
        <taxon>Pseudomonadota</taxon>
        <taxon>Betaproteobacteria</taxon>
        <taxon>Neisseriales</taxon>
        <taxon>Neisseriaceae</taxon>
        <taxon>Snodgrassella</taxon>
    </lineage>
</organism>
<evidence type="ECO:0000256" key="5">
    <source>
        <dbReference type="ARBA" id="ARBA00023288"/>
    </source>
</evidence>
<keyword evidence="5" id="KW-0449">Lipoprotein</keyword>
<dbReference type="PROSITE" id="PS51257">
    <property type="entry name" value="PROKAR_LIPOPROTEIN"/>
    <property type="match status" value="1"/>
</dbReference>
<evidence type="ECO:0000313" key="8">
    <source>
        <dbReference type="Proteomes" id="UP000231094"/>
    </source>
</evidence>
<evidence type="ECO:0000256" key="3">
    <source>
        <dbReference type="ARBA" id="ARBA00023136"/>
    </source>
</evidence>
<evidence type="ECO:0000313" key="7">
    <source>
        <dbReference type="EMBL" id="PIT62461.1"/>
    </source>
</evidence>
<reference evidence="7 8" key="1">
    <citation type="journal article" date="2017" name="MBio">
        <title>Type VI secretion-mediated competition in the bee gut microbiome.</title>
        <authorList>
            <person name="Steele M.I."/>
            <person name="Kwong W.K."/>
            <person name="Powell J.E."/>
            <person name="Whiteley M."/>
            <person name="Moran N.A."/>
        </authorList>
    </citation>
    <scope>NUCLEOTIDE SEQUENCE [LARGE SCALE GENOMIC DNA]</scope>
    <source>
        <strain evidence="7 8">PEB0171</strain>
    </source>
</reference>
<keyword evidence="4" id="KW-0564">Palmitate</keyword>
<keyword evidence="1" id="KW-1003">Cell membrane</keyword>
<evidence type="ECO:0000256" key="2">
    <source>
        <dbReference type="ARBA" id="ARBA00022729"/>
    </source>
</evidence>
<protein>
    <recommendedName>
        <fullName evidence="9">Curli production assembly/transport component CsgG</fullName>
    </recommendedName>
</protein>
<dbReference type="AlphaFoldDB" id="A0A2N9Y494"/>
<dbReference type="Pfam" id="PF03783">
    <property type="entry name" value="CsgG"/>
    <property type="match status" value="1"/>
</dbReference>
<evidence type="ECO:0008006" key="9">
    <source>
        <dbReference type="Google" id="ProtNLM"/>
    </source>
</evidence>
<dbReference type="Gene3D" id="3.40.50.10610">
    <property type="entry name" value="ABC-type transport auxiliary lipoprotein component"/>
    <property type="match status" value="1"/>
</dbReference>
<sequence length="224" mass="24289">MQLNMKKIYLTLLSASLLSACATETSQVINIPKVATYQQAYNGIKTQLAVGKFDSRGNLGGGIFSNSNNQLTSQAKTILMTDLQQTGRFIVLDRTNLDEIRNEANINGMQQKLKGARYIVTGDISEFGRKTIGDEQLFGILGQGKTQVAYAKVTLNIIDVQTAEIVYSSQGAGEFKLSTREILGTGGYASYDGTLNGKVLDLAIREAVNNLVNGIESGQWNPQP</sequence>
<gene>
    <name evidence="7" type="ORF">BHC47_05050</name>
</gene>
<accession>A0A2N9Y494</accession>
<dbReference type="PANTHER" id="PTHR41164">
    <property type="entry name" value="CURLI PRODUCTION ASSEMBLY/TRANSPORT COMPONENT CSGG"/>
    <property type="match status" value="1"/>
</dbReference>
<keyword evidence="3" id="KW-0472">Membrane</keyword>
<evidence type="ECO:0000256" key="4">
    <source>
        <dbReference type="ARBA" id="ARBA00023139"/>
    </source>
</evidence>
<feature type="signal peptide" evidence="6">
    <location>
        <begin position="1"/>
        <end position="22"/>
    </location>
</feature>
<comment type="caution">
    <text evidence="7">The sequence shown here is derived from an EMBL/GenBank/DDBJ whole genome shotgun (WGS) entry which is preliminary data.</text>
</comment>
<feature type="chain" id="PRO_5014828686" description="Curli production assembly/transport component CsgG" evidence="6">
    <location>
        <begin position="23"/>
        <end position="224"/>
    </location>
</feature>
<keyword evidence="2 6" id="KW-0732">Signal</keyword>